<keyword evidence="3" id="KW-1185">Reference proteome</keyword>
<dbReference type="Pfam" id="PF01261">
    <property type="entry name" value="AP_endonuc_2"/>
    <property type="match status" value="1"/>
</dbReference>
<evidence type="ECO:0000259" key="1">
    <source>
        <dbReference type="Pfam" id="PF01261"/>
    </source>
</evidence>
<name>A0ABS6E816_9FIRM</name>
<sequence length="259" mass="30591">MAIKLGMPTLIEKDNLIDNIMLCKELELDFIELNMNLPYCMPENNSPEKILKLKEEYNVDFTLHFPEEIDFGCFYEEIRQGNIILFNNIATWASKIGIEKINLHLNPGIYFTLPKEKIFVYEKYKELFIEKFIDSMMNLIDIVNPLGITVCVENMKVHRFMEETFKKMTNISNLYFTWDVGHDAMSNYRMEKIYLENPKKIGHMHLHDYNGISDHQILFEGTVPIKERLKFAEDNNLTVVVETKTEEALRESIKRLNYV</sequence>
<reference evidence="2 3" key="1">
    <citation type="submission" date="2021-06" db="EMBL/GenBank/DDBJ databases">
        <authorList>
            <person name="Sun Q."/>
            <person name="Li D."/>
        </authorList>
    </citation>
    <scope>NUCLEOTIDE SEQUENCE [LARGE SCALE GENOMIC DNA]</scope>
    <source>
        <strain evidence="2 3">MSJ-40</strain>
    </source>
</reference>
<organism evidence="2 3">
    <name type="scientific">Tissierella simiarum</name>
    <dbReference type="NCBI Taxonomy" id="2841534"/>
    <lineage>
        <taxon>Bacteria</taxon>
        <taxon>Bacillati</taxon>
        <taxon>Bacillota</taxon>
        <taxon>Tissierellia</taxon>
        <taxon>Tissierellales</taxon>
        <taxon>Tissierellaceae</taxon>
        <taxon>Tissierella</taxon>
    </lineage>
</organism>
<dbReference type="Proteomes" id="UP000749471">
    <property type="component" value="Unassembled WGS sequence"/>
</dbReference>
<dbReference type="PANTHER" id="PTHR12110:SF21">
    <property type="entry name" value="XYLOSE ISOMERASE-LIKE TIM BARREL DOMAIN-CONTAINING PROTEIN"/>
    <property type="match status" value="1"/>
</dbReference>
<dbReference type="PANTHER" id="PTHR12110">
    <property type="entry name" value="HYDROXYPYRUVATE ISOMERASE"/>
    <property type="match status" value="1"/>
</dbReference>
<keyword evidence="2" id="KW-0413">Isomerase</keyword>
<dbReference type="InterPro" id="IPR050312">
    <property type="entry name" value="IolE/XylAMocC-like"/>
</dbReference>
<dbReference type="InterPro" id="IPR013022">
    <property type="entry name" value="Xyl_isomerase-like_TIM-brl"/>
</dbReference>
<proteinExistence type="predicted"/>
<feature type="domain" description="Xylose isomerase-like TIM barrel" evidence="1">
    <location>
        <begin position="22"/>
        <end position="256"/>
    </location>
</feature>
<evidence type="ECO:0000313" key="2">
    <source>
        <dbReference type="EMBL" id="MBU5438399.1"/>
    </source>
</evidence>
<evidence type="ECO:0000313" key="3">
    <source>
        <dbReference type="Proteomes" id="UP000749471"/>
    </source>
</evidence>
<dbReference type="EMBL" id="JAHLPM010000008">
    <property type="protein sequence ID" value="MBU5438399.1"/>
    <property type="molecule type" value="Genomic_DNA"/>
</dbReference>
<dbReference type="GO" id="GO:0016853">
    <property type="term" value="F:isomerase activity"/>
    <property type="evidence" value="ECO:0007669"/>
    <property type="project" value="UniProtKB-KW"/>
</dbReference>
<protein>
    <submittedName>
        <fullName evidence="2">Sugar phosphate isomerase/epimerase</fullName>
    </submittedName>
</protein>
<gene>
    <name evidence="2" type="ORF">KQI42_10290</name>
</gene>
<dbReference type="RefSeq" id="WP_216519494.1">
    <property type="nucleotide sequence ID" value="NZ_JAHLPM010000008.1"/>
</dbReference>
<accession>A0ABS6E816</accession>
<comment type="caution">
    <text evidence="2">The sequence shown here is derived from an EMBL/GenBank/DDBJ whole genome shotgun (WGS) entry which is preliminary data.</text>
</comment>